<dbReference type="Pfam" id="PF17293">
    <property type="entry name" value="Arm-DNA-bind_5"/>
    <property type="match status" value="1"/>
</dbReference>
<keyword evidence="1" id="KW-0812">Transmembrane</keyword>
<dbReference type="AlphaFoldDB" id="A0A1G6MIW0"/>
<evidence type="ECO:0000259" key="2">
    <source>
        <dbReference type="Pfam" id="PF17293"/>
    </source>
</evidence>
<reference evidence="4" key="1">
    <citation type="submission" date="2016-10" db="EMBL/GenBank/DDBJ databases">
        <authorList>
            <person name="Varghese N."/>
            <person name="Submissions S."/>
        </authorList>
    </citation>
    <scope>NUCLEOTIDE SEQUENCE [LARGE SCALE GENOMIC DNA]</scope>
    <source>
        <strain evidence="4">DSM 23095</strain>
    </source>
</reference>
<keyword evidence="1" id="KW-1133">Transmembrane helix</keyword>
<keyword evidence="4" id="KW-1185">Reference proteome</keyword>
<protein>
    <recommendedName>
        <fullName evidence="2">Arm DNA-binding domain-containing protein</fullName>
    </recommendedName>
</protein>
<evidence type="ECO:0000256" key="1">
    <source>
        <dbReference type="SAM" id="Phobius"/>
    </source>
</evidence>
<evidence type="ECO:0000313" key="3">
    <source>
        <dbReference type="EMBL" id="SDC55401.1"/>
    </source>
</evidence>
<dbReference type="InterPro" id="IPR035386">
    <property type="entry name" value="Arm-DNA-bind_5"/>
</dbReference>
<sequence>MGLFYFSLDLFLIILFGFLAEKSRLIPIPIETYFLVTFLVIMEIRWAQWIYSNSFVINQMISYEHTNTDIPPSGKKIKKDGKAPVYLRITINGTRSEVSTKVAISPTKWEYKKELIRGKEQNEVSN</sequence>
<keyword evidence="1" id="KW-0472">Membrane</keyword>
<evidence type="ECO:0000313" key="4">
    <source>
        <dbReference type="Proteomes" id="UP000199060"/>
    </source>
</evidence>
<gene>
    <name evidence="3" type="ORF">SAMN04488104_1001212</name>
</gene>
<organism evidence="3 4">
    <name type="scientific">Algoriphagus faecimaris</name>
    <dbReference type="NCBI Taxonomy" id="686796"/>
    <lineage>
        <taxon>Bacteria</taxon>
        <taxon>Pseudomonadati</taxon>
        <taxon>Bacteroidota</taxon>
        <taxon>Cytophagia</taxon>
        <taxon>Cytophagales</taxon>
        <taxon>Cyclobacteriaceae</taxon>
        <taxon>Algoriphagus</taxon>
    </lineage>
</organism>
<dbReference type="EMBL" id="FNAC01000001">
    <property type="protein sequence ID" value="SDC55401.1"/>
    <property type="molecule type" value="Genomic_DNA"/>
</dbReference>
<dbReference type="Proteomes" id="UP000199060">
    <property type="component" value="Unassembled WGS sequence"/>
</dbReference>
<accession>A0A1G6MIW0</accession>
<dbReference type="STRING" id="686796.SAMN04488104_1001212"/>
<name>A0A1G6MIW0_9BACT</name>
<feature type="transmembrane region" description="Helical" evidence="1">
    <location>
        <begin position="33"/>
        <end position="51"/>
    </location>
</feature>
<feature type="domain" description="Arm DNA-binding" evidence="2">
    <location>
        <begin position="75"/>
        <end position="123"/>
    </location>
</feature>
<proteinExistence type="predicted"/>
<feature type="transmembrane region" description="Helical" evidence="1">
    <location>
        <begin position="6"/>
        <end position="21"/>
    </location>
</feature>